<proteinExistence type="predicted"/>
<evidence type="ECO:0008006" key="3">
    <source>
        <dbReference type="Google" id="ProtNLM"/>
    </source>
</evidence>
<dbReference type="STRING" id="1802117.A3J54_02625"/>
<dbReference type="Pfam" id="PF13650">
    <property type="entry name" value="Asp_protease_2"/>
    <property type="match status" value="1"/>
</dbReference>
<dbReference type="Proteomes" id="UP000176576">
    <property type="component" value="Unassembled WGS sequence"/>
</dbReference>
<evidence type="ECO:0000313" key="1">
    <source>
        <dbReference type="EMBL" id="OGZ46283.1"/>
    </source>
</evidence>
<dbReference type="AlphaFoldDB" id="A0A1G2G7X1"/>
<dbReference type="GO" id="GO:0004190">
    <property type="term" value="F:aspartic-type endopeptidase activity"/>
    <property type="evidence" value="ECO:0007669"/>
    <property type="project" value="InterPro"/>
</dbReference>
<dbReference type="InterPro" id="IPR001969">
    <property type="entry name" value="Aspartic_peptidase_AS"/>
</dbReference>
<gene>
    <name evidence="1" type="ORF">A3J54_02625</name>
</gene>
<dbReference type="GO" id="GO:0006508">
    <property type="term" value="P:proteolysis"/>
    <property type="evidence" value="ECO:0007669"/>
    <property type="project" value="InterPro"/>
</dbReference>
<dbReference type="Gene3D" id="2.40.70.10">
    <property type="entry name" value="Acid Proteases"/>
    <property type="match status" value="1"/>
</dbReference>
<organism evidence="1 2">
    <name type="scientific">Candidatus Ryanbacteria bacterium RIFCSPHIGHO2_02_FULL_45_13b</name>
    <dbReference type="NCBI Taxonomy" id="1802117"/>
    <lineage>
        <taxon>Bacteria</taxon>
        <taxon>Candidatus Ryaniibacteriota</taxon>
    </lineage>
</organism>
<evidence type="ECO:0000313" key="2">
    <source>
        <dbReference type="Proteomes" id="UP000176576"/>
    </source>
</evidence>
<dbReference type="SUPFAM" id="SSF50630">
    <property type="entry name" value="Acid proteases"/>
    <property type="match status" value="1"/>
</dbReference>
<dbReference type="PROSITE" id="PS00141">
    <property type="entry name" value="ASP_PROTEASE"/>
    <property type="match status" value="1"/>
</dbReference>
<protein>
    <recommendedName>
        <fullName evidence="3">Peptidase A2 domain-containing protein</fullName>
    </recommendedName>
</protein>
<accession>A0A1G2G7X1</accession>
<dbReference type="InterPro" id="IPR021109">
    <property type="entry name" value="Peptidase_aspartic_dom_sf"/>
</dbReference>
<comment type="caution">
    <text evidence="1">The sequence shown here is derived from an EMBL/GenBank/DDBJ whole genome shotgun (WGS) entry which is preliminary data.</text>
</comment>
<sequence length="147" mass="16277">MRMKYDYQPIVTSIGHDGMFFWMPEVAITISGKNGNRRLFALVDSGASVCVADSAIAESAGIELNKKDMLYIGGVIGGGRGEPVYPANVTIKVEGLKELVVPVYFGKISRAFTFILGQKGFFDTHNIKFIKHRDVFEIVSIQQRNKS</sequence>
<dbReference type="EMBL" id="MHNN01000012">
    <property type="protein sequence ID" value="OGZ46283.1"/>
    <property type="molecule type" value="Genomic_DNA"/>
</dbReference>
<name>A0A1G2G7X1_9BACT</name>
<reference evidence="1 2" key="1">
    <citation type="journal article" date="2016" name="Nat. Commun.">
        <title>Thousands of microbial genomes shed light on interconnected biogeochemical processes in an aquifer system.</title>
        <authorList>
            <person name="Anantharaman K."/>
            <person name="Brown C.T."/>
            <person name="Hug L.A."/>
            <person name="Sharon I."/>
            <person name="Castelle C.J."/>
            <person name="Probst A.J."/>
            <person name="Thomas B.C."/>
            <person name="Singh A."/>
            <person name="Wilkins M.J."/>
            <person name="Karaoz U."/>
            <person name="Brodie E.L."/>
            <person name="Williams K.H."/>
            <person name="Hubbard S.S."/>
            <person name="Banfield J.F."/>
        </authorList>
    </citation>
    <scope>NUCLEOTIDE SEQUENCE [LARGE SCALE GENOMIC DNA]</scope>
</reference>